<dbReference type="PANTHER" id="PTHR30237">
    <property type="entry name" value="MURAMOYLTETRAPEPTIDE CARBOXYPEPTIDASE"/>
    <property type="match status" value="1"/>
</dbReference>
<feature type="domain" description="LD-carboxypeptidase N-terminal" evidence="3">
    <location>
        <begin position="15"/>
        <end position="133"/>
    </location>
</feature>
<dbReference type="InterPro" id="IPR003507">
    <property type="entry name" value="S66_fam"/>
</dbReference>
<dbReference type="CDD" id="cd07062">
    <property type="entry name" value="Peptidase_S66_mccF_like"/>
    <property type="match status" value="1"/>
</dbReference>
<dbReference type="EMBL" id="AP027729">
    <property type="protein sequence ID" value="BDZ42156.1"/>
    <property type="molecule type" value="Genomic_DNA"/>
</dbReference>
<dbReference type="RefSeq" id="WP_286219175.1">
    <property type="nucleotide sequence ID" value="NZ_AP027729.1"/>
</dbReference>
<comment type="similarity">
    <text evidence="1">Belongs to the peptidase S66 family.</text>
</comment>
<evidence type="ECO:0000259" key="4">
    <source>
        <dbReference type="Pfam" id="PF17676"/>
    </source>
</evidence>
<evidence type="ECO:0000313" key="6">
    <source>
        <dbReference type="Proteomes" id="UP001321475"/>
    </source>
</evidence>
<dbReference type="InterPro" id="IPR040449">
    <property type="entry name" value="Peptidase_S66_N"/>
</dbReference>
<dbReference type="Gene3D" id="3.50.30.60">
    <property type="entry name" value="LD-carboxypeptidase A C-terminal domain-like"/>
    <property type="match status" value="1"/>
</dbReference>
<proteinExistence type="inferred from homology"/>
<dbReference type="InterPro" id="IPR029062">
    <property type="entry name" value="Class_I_gatase-like"/>
</dbReference>
<dbReference type="Pfam" id="PF02016">
    <property type="entry name" value="Peptidase_S66"/>
    <property type="match status" value="1"/>
</dbReference>
<gene>
    <name evidence="5" type="primary">mccF</name>
    <name evidence="5" type="ORF">GCM10025865_14550</name>
</gene>
<protein>
    <submittedName>
        <fullName evidence="5">LD-carboxypeptidase</fullName>
    </submittedName>
</protein>
<name>A0ABM8G2E4_9CELL</name>
<organism evidence="5 6">
    <name type="scientific">Paraoerskovia sediminicola</name>
    <dbReference type="NCBI Taxonomy" id="1138587"/>
    <lineage>
        <taxon>Bacteria</taxon>
        <taxon>Bacillati</taxon>
        <taxon>Actinomycetota</taxon>
        <taxon>Actinomycetes</taxon>
        <taxon>Micrococcales</taxon>
        <taxon>Cellulomonadaceae</taxon>
        <taxon>Paraoerskovia</taxon>
    </lineage>
</organism>
<dbReference type="PANTHER" id="PTHR30237:SF5">
    <property type="entry name" value="CARBOXYPEPTIDASE VC_A0337-RELATED"/>
    <property type="match status" value="1"/>
</dbReference>
<dbReference type="Gene3D" id="3.40.50.10740">
    <property type="entry name" value="Class I glutamine amidotransferase-like"/>
    <property type="match status" value="1"/>
</dbReference>
<dbReference type="PIRSF" id="PIRSF028757">
    <property type="entry name" value="LD-carboxypeptidase"/>
    <property type="match status" value="1"/>
</dbReference>
<dbReference type="Pfam" id="PF17676">
    <property type="entry name" value="Peptidase_S66C"/>
    <property type="match status" value="1"/>
</dbReference>
<feature type="domain" description="LD-carboxypeptidase C-terminal" evidence="4">
    <location>
        <begin position="207"/>
        <end position="327"/>
    </location>
</feature>
<dbReference type="SUPFAM" id="SSF52317">
    <property type="entry name" value="Class I glutamine amidotransferase-like"/>
    <property type="match status" value="1"/>
</dbReference>
<evidence type="ECO:0000313" key="5">
    <source>
        <dbReference type="EMBL" id="BDZ42156.1"/>
    </source>
</evidence>
<dbReference type="InterPro" id="IPR027478">
    <property type="entry name" value="LdcA_N"/>
</dbReference>
<dbReference type="SUPFAM" id="SSF141986">
    <property type="entry name" value="LD-carboxypeptidase A C-terminal domain-like"/>
    <property type="match status" value="1"/>
</dbReference>
<dbReference type="InterPro" id="IPR040921">
    <property type="entry name" value="Peptidase_S66C"/>
</dbReference>
<keyword evidence="6" id="KW-1185">Reference proteome</keyword>
<dbReference type="InterPro" id="IPR027461">
    <property type="entry name" value="Carboxypeptidase_A_C_sf"/>
</dbReference>
<evidence type="ECO:0000256" key="1">
    <source>
        <dbReference type="ARBA" id="ARBA00010233"/>
    </source>
</evidence>
<reference evidence="6" key="1">
    <citation type="journal article" date="2019" name="Int. J. Syst. Evol. Microbiol.">
        <title>The Global Catalogue of Microorganisms (GCM) 10K type strain sequencing project: providing services to taxonomists for standard genome sequencing and annotation.</title>
        <authorList>
            <consortium name="The Broad Institute Genomics Platform"/>
            <consortium name="The Broad Institute Genome Sequencing Center for Infectious Disease"/>
            <person name="Wu L."/>
            <person name="Ma J."/>
        </authorList>
    </citation>
    <scope>NUCLEOTIDE SEQUENCE [LARGE SCALE GENOMIC DNA]</scope>
    <source>
        <strain evidence="6">NBRC 108565</strain>
    </source>
</reference>
<sequence length="341" mass="36011">MVVRYPRPLRPGDTIGVTAPSAPVPAALDARLDHAIERLRARGFDVRVGDCLRGDGVTSAPAADRAAELASMLTDPEVRAVVPPWGGSLAIDLLGLLDWDELAHDPTWLVGFSDLSTLLMPLTLRTGVASLHGQNLMDTPYRVPEPLHHWLDVLAEPAGAVVVQGAAAAYRAGGWDDYEGDPTVHEFTLDTPAGWTRLDADDPVEVTGRLIGGCIETVGNLAGTPYGDIGAFASEHAPEGLIVHLEASSADSDEIGRRLWGMRHAGWFERANAVLVGRTRAPGVDGFSQHDAVLDALGGLGLPVIADVECGHVAPYLALVEGALATVTHGPGESRIEQRLA</sequence>
<evidence type="ECO:0000256" key="2">
    <source>
        <dbReference type="ARBA" id="ARBA00022801"/>
    </source>
</evidence>
<evidence type="ECO:0000259" key="3">
    <source>
        <dbReference type="Pfam" id="PF02016"/>
    </source>
</evidence>
<keyword evidence="2" id="KW-0378">Hydrolase</keyword>
<dbReference type="Proteomes" id="UP001321475">
    <property type="component" value="Chromosome"/>
</dbReference>
<accession>A0ABM8G2E4</accession>